<evidence type="ECO:0000256" key="1">
    <source>
        <dbReference type="ARBA" id="ARBA00023239"/>
    </source>
</evidence>
<dbReference type="SUPFAM" id="SSF54637">
    <property type="entry name" value="Thioesterase/thiol ester dehydrase-isomerase"/>
    <property type="match status" value="1"/>
</dbReference>
<dbReference type="PANTHER" id="PTHR30272">
    <property type="entry name" value="3-HYDROXYACYL-[ACYL-CARRIER-PROTEIN] DEHYDRATASE"/>
    <property type="match status" value="1"/>
</dbReference>
<evidence type="ECO:0000313" key="3">
    <source>
        <dbReference type="Proteomes" id="UP001261624"/>
    </source>
</evidence>
<accession>A0ABU3E2K6</accession>
<evidence type="ECO:0000313" key="2">
    <source>
        <dbReference type="EMBL" id="MDT0690165.1"/>
    </source>
</evidence>
<dbReference type="Gene3D" id="3.10.129.10">
    <property type="entry name" value="Hotdog Thioesterase"/>
    <property type="match status" value="1"/>
</dbReference>
<reference evidence="2 3" key="1">
    <citation type="submission" date="2023-09" db="EMBL/GenBank/DDBJ databases">
        <authorList>
            <person name="Rey-Velasco X."/>
        </authorList>
    </citation>
    <scope>NUCLEOTIDE SEQUENCE [LARGE SCALE GENOMIC DNA]</scope>
    <source>
        <strain evidence="2 3">F188</strain>
    </source>
</reference>
<gene>
    <name evidence="2" type="ORF">RM549_10240</name>
</gene>
<dbReference type="InterPro" id="IPR029069">
    <property type="entry name" value="HotDog_dom_sf"/>
</dbReference>
<organism evidence="2 3">
    <name type="scientific">Autumnicola patrickiae</name>
    <dbReference type="NCBI Taxonomy" id="3075591"/>
    <lineage>
        <taxon>Bacteria</taxon>
        <taxon>Pseudomonadati</taxon>
        <taxon>Bacteroidota</taxon>
        <taxon>Flavobacteriia</taxon>
        <taxon>Flavobacteriales</taxon>
        <taxon>Flavobacteriaceae</taxon>
        <taxon>Autumnicola</taxon>
    </lineage>
</organism>
<dbReference type="Proteomes" id="UP001261624">
    <property type="component" value="Unassembled WGS sequence"/>
</dbReference>
<keyword evidence="3" id="KW-1185">Reference proteome</keyword>
<dbReference type="InterPro" id="IPR013114">
    <property type="entry name" value="FabA_FabZ"/>
</dbReference>
<dbReference type="PANTHER" id="PTHR30272:SF1">
    <property type="entry name" value="3-HYDROXYACYL-[ACYL-CARRIER-PROTEIN] DEHYDRATASE"/>
    <property type="match status" value="1"/>
</dbReference>
<dbReference type="EC" id="4.2.1.-" evidence="2"/>
<dbReference type="RefSeq" id="WP_311684407.1">
    <property type="nucleotide sequence ID" value="NZ_JAVRHM010000010.1"/>
</dbReference>
<dbReference type="EMBL" id="JAVRHM010000010">
    <property type="protein sequence ID" value="MDT0690165.1"/>
    <property type="molecule type" value="Genomic_DNA"/>
</dbReference>
<dbReference type="GO" id="GO:0016829">
    <property type="term" value="F:lyase activity"/>
    <property type="evidence" value="ECO:0007669"/>
    <property type="project" value="UniProtKB-KW"/>
</dbReference>
<dbReference type="CDD" id="cd00493">
    <property type="entry name" value="FabA_FabZ"/>
    <property type="match status" value="1"/>
</dbReference>
<name>A0ABU3E2K6_9FLAO</name>
<proteinExistence type="predicted"/>
<protein>
    <submittedName>
        <fullName evidence="2">3-hydroxyacyl-ACP dehydratase FabZ family protein</fullName>
        <ecNumber evidence="2">4.2.1.-</ecNumber>
    </submittedName>
</protein>
<comment type="caution">
    <text evidence="2">The sequence shown here is derived from an EMBL/GenBank/DDBJ whole genome shotgun (WGS) entry which is preliminary data.</text>
</comment>
<keyword evidence="1 2" id="KW-0456">Lyase</keyword>
<sequence>MDVKKILSQLPYSDPFLFVDNITQVDENCLFGYYTFPPESFFYKGHFKDNPVTPGVILTECMAQIGLVCFGIFLLNKEHSEAKNHQIALSSSEVEFFKPVFPGETVKVASQKKYFRFNKLKCDVEMFNAEDELVCKGTIAGMMKVSSE</sequence>
<dbReference type="Pfam" id="PF07977">
    <property type="entry name" value="FabA"/>
    <property type="match status" value="1"/>
</dbReference>